<accession>A0A6J4NF78</accession>
<feature type="compositionally biased region" description="Basic residues" evidence="1">
    <location>
        <begin position="1"/>
        <end position="10"/>
    </location>
</feature>
<sequence>GWNPHHRHRGRDQLLAGPQAVAGRRDAGARAAGAGGGVCVDGLLPRGRGRRAGFPCARIRGLEGLVRQHPRHALHRHLLHQPGRRAVQGLRAHLRGGAALAGDEPGREAPHLAAHHARRRCLALQPVCGARRGGAAPGSARL</sequence>
<protein>
    <submittedName>
        <fullName evidence="2">Phosphoenolpyruvate synthase</fullName>
        <ecNumber evidence="2">2.7.9.2</ecNumber>
    </submittedName>
</protein>
<proteinExistence type="predicted"/>
<dbReference type="EMBL" id="CADCUX010000043">
    <property type="protein sequence ID" value="CAA9386624.1"/>
    <property type="molecule type" value="Genomic_DNA"/>
</dbReference>
<evidence type="ECO:0000256" key="1">
    <source>
        <dbReference type="SAM" id="MobiDB-lite"/>
    </source>
</evidence>
<dbReference type="AlphaFoldDB" id="A0A6J4NF78"/>
<keyword evidence="2" id="KW-0670">Pyruvate</keyword>
<organism evidence="2">
    <name type="scientific">uncultured Ramlibacter sp</name>
    <dbReference type="NCBI Taxonomy" id="260755"/>
    <lineage>
        <taxon>Bacteria</taxon>
        <taxon>Pseudomonadati</taxon>
        <taxon>Pseudomonadota</taxon>
        <taxon>Betaproteobacteria</taxon>
        <taxon>Burkholderiales</taxon>
        <taxon>Comamonadaceae</taxon>
        <taxon>Ramlibacter</taxon>
        <taxon>environmental samples</taxon>
    </lineage>
</organism>
<name>A0A6J4NF78_9BURK</name>
<dbReference type="GO" id="GO:0008986">
    <property type="term" value="F:pyruvate, water dikinase activity"/>
    <property type="evidence" value="ECO:0007669"/>
    <property type="project" value="UniProtKB-EC"/>
</dbReference>
<gene>
    <name evidence="2" type="ORF">AVDCRST_MAG51-161</name>
</gene>
<evidence type="ECO:0000313" key="2">
    <source>
        <dbReference type="EMBL" id="CAA9386624.1"/>
    </source>
</evidence>
<keyword evidence="2" id="KW-0808">Transferase</keyword>
<feature type="non-terminal residue" evidence="2">
    <location>
        <position position="1"/>
    </location>
</feature>
<feature type="region of interest" description="Disordered" evidence="1">
    <location>
        <begin position="1"/>
        <end position="33"/>
    </location>
</feature>
<dbReference type="EC" id="2.7.9.2" evidence="2"/>
<feature type="non-terminal residue" evidence="2">
    <location>
        <position position="142"/>
    </location>
</feature>
<reference evidence="2" key="1">
    <citation type="submission" date="2020-02" db="EMBL/GenBank/DDBJ databases">
        <authorList>
            <person name="Meier V. D."/>
        </authorList>
    </citation>
    <scope>NUCLEOTIDE SEQUENCE</scope>
    <source>
        <strain evidence="2">AVDCRST_MAG51</strain>
    </source>
</reference>